<dbReference type="InterPro" id="IPR011767">
    <property type="entry name" value="GLR_AS"/>
</dbReference>
<dbReference type="GO" id="GO:0015038">
    <property type="term" value="F:glutathione disulfide oxidoreductase activity"/>
    <property type="evidence" value="ECO:0007669"/>
    <property type="project" value="UniProtKB-UniRule"/>
</dbReference>
<sequence length="81" mass="9009">MNNVMYTKPYCPYCVKAAGILDRNNIQYELVDISEDPALVQEMLDRSGGRKTVPQIFINNTHVGGCDDLEALYLSGGLDKL</sequence>
<reference evidence="9 10" key="1">
    <citation type="submission" date="2020-06" db="EMBL/GenBank/DDBJ databases">
        <title>The endosymbiont of the kinetoplastid Bodo saltans is a Paracaedibacter-like alpha-proteobacterium possessing a putative toxin-antitoxin system.</title>
        <authorList>
            <person name="Midha S."/>
            <person name="Rigden D.J."/>
            <person name="Siozios S."/>
            <person name="Hurst G.D.D."/>
            <person name="Jackson A.P."/>
        </authorList>
    </citation>
    <scope>NUCLEOTIDE SEQUENCE [LARGE SCALE GENOMIC DNA]</scope>
    <source>
        <strain evidence="9">Lake Konstanz</strain>
    </source>
</reference>
<accession>A0A7L9RTP6</accession>
<dbReference type="Proteomes" id="UP000594001">
    <property type="component" value="Chromosome"/>
</dbReference>
<evidence type="ECO:0000256" key="5">
    <source>
        <dbReference type="ARBA" id="ARBA00023157"/>
    </source>
</evidence>
<dbReference type="SUPFAM" id="SSF52833">
    <property type="entry name" value="Thioredoxin-like"/>
    <property type="match status" value="1"/>
</dbReference>
<dbReference type="GO" id="GO:0005737">
    <property type="term" value="C:cytoplasm"/>
    <property type="evidence" value="ECO:0007669"/>
    <property type="project" value="TreeGrafter"/>
</dbReference>
<dbReference type="GO" id="GO:0045454">
    <property type="term" value="P:cell redox homeostasis"/>
    <property type="evidence" value="ECO:0007669"/>
    <property type="project" value="InterPro"/>
</dbReference>
<dbReference type="KEGG" id="pbal:CPBP_00770"/>
<dbReference type="EMBL" id="CP054719">
    <property type="protein sequence ID" value="QOL19993.1"/>
    <property type="molecule type" value="Genomic_DNA"/>
</dbReference>
<dbReference type="NCBIfam" id="TIGR02181">
    <property type="entry name" value="GRX_bact"/>
    <property type="match status" value="1"/>
</dbReference>
<dbReference type="PANTHER" id="PTHR45694">
    <property type="entry name" value="GLUTAREDOXIN 2"/>
    <property type="match status" value="1"/>
</dbReference>
<keyword evidence="6 7" id="KW-0676">Redox-active center</keyword>
<evidence type="ECO:0000256" key="2">
    <source>
        <dbReference type="ARBA" id="ARBA00007787"/>
    </source>
</evidence>
<dbReference type="GO" id="GO:0034599">
    <property type="term" value="P:cellular response to oxidative stress"/>
    <property type="evidence" value="ECO:0007669"/>
    <property type="project" value="TreeGrafter"/>
</dbReference>
<feature type="domain" description="Glutaredoxin" evidence="8">
    <location>
        <begin position="4"/>
        <end position="63"/>
    </location>
</feature>
<evidence type="ECO:0000256" key="1">
    <source>
        <dbReference type="ARBA" id="ARBA00002549"/>
    </source>
</evidence>
<evidence type="ECO:0000256" key="7">
    <source>
        <dbReference type="RuleBase" id="RU364065"/>
    </source>
</evidence>
<dbReference type="InterPro" id="IPR011900">
    <property type="entry name" value="GRX_bact"/>
</dbReference>
<dbReference type="InterPro" id="IPR014025">
    <property type="entry name" value="Glutaredoxin_subgr"/>
</dbReference>
<evidence type="ECO:0000313" key="10">
    <source>
        <dbReference type="Proteomes" id="UP000594001"/>
    </source>
</evidence>
<dbReference type="PRINTS" id="PR00160">
    <property type="entry name" value="GLUTAREDOXIN"/>
</dbReference>
<dbReference type="InterPro" id="IPR036249">
    <property type="entry name" value="Thioredoxin-like_sf"/>
</dbReference>
<proteinExistence type="inferred from homology"/>
<comment type="function">
    <text evidence="1 7">Has a glutathione-disulfide oxidoreductase activity in the presence of NADPH and glutathione reductase. Reduces low molecular weight disulfides and proteins.</text>
</comment>
<keyword evidence="3 7" id="KW-0813">Transport</keyword>
<protein>
    <recommendedName>
        <fullName evidence="7">Glutaredoxin</fullName>
    </recommendedName>
</protein>
<dbReference type="Gene3D" id="3.40.30.10">
    <property type="entry name" value="Glutaredoxin"/>
    <property type="match status" value="1"/>
</dbReference>
<dbReference type="PROSITE" id="PS51354">
    <property type="entry name" value="GLUTAREDOXIN_2"/>
    <property type="match status" value="1"/>
</dbReference>
<dbReference type="CDD" id="cd03418">
    <property type="entry name" value="GRX_GRXb_1_3_like"/>
    <property type="match status" value="1"/>
</dbReference>
<dbReference type="AlphaFoldDB" id="A0A7L9RTP6"/>
<evidence type="ECO:0000256" key="6">
    <source>
        <dbReference type="ARBA" id="ARBA00023284"/>
    </source>
</evidence>
<evidence type="ECO:0000313" key="9">
    <source>
        <dbReference type="EMBL" id="QOL19993.1"/>
    </source>
</evidence>
<evidence type="ECO:0000259" key="8">
    <source>
        <dbReference type="Pfam" id="PF00462"/>
    </source>
</evidence>
<dbReference type="RefSeq" id="WP_350331548.1">
    <property type="nucleotide sequence ID" value="NZ_CP054719.1"/>
</dbReference>
<dbReference type="InterPro" id="IPR002109">
    <property type="entry name" value="Glutaredoxin"/>
</dbReference>
<evidence type="ECO:0000256" key="4">
    <source>
        <dbReference type="ARBA" id="ARBA00022982"/>
    </source>
</evidence>
<keyword evidence="7" id="KW-0963">Cytoplasm</keyword>
<dbReference type="PANTHER" id="PTHR45694:SF18">
    <property type="entry name" value="GLUTAREDOXIN-1-RELATED"/>
    <property type="match status" value="1"/>
</dbReference>
<organism evidence="9 10">
    <name type="scientific">Candidatus Bodocaedibacter vickermanii</name>
    <dbReference type="NCBI Taxonomy" id="2741701"/>
    <lineage>
        <taxon>Bacteria</taxon>
        <taxon>Pseudomonadati</taxon>
        <taxon>Pseudomonadota</taxon>
        <taxon>Alphaproteobacteria</taxon>
        <taxon>Holosporales</taxon>
        <taxon>Candidatus Paracaedibacteraceae</taxon>
        <taxon>Candidatus Bodocaedibacter</taxon>
    </lineage>
</organism>
<comment type="similarity">
    <text evidence="2 7">Belongs to the glutaredoxin family.</text>
</comment>
<keyword evidence="10" id="KW-1185">Reference proteome</keyword>
<dbReference type="Pfam" id="PF00462">
    <property type="entry name" value="Glutaredoxin"/>
    <property type="match status" value="1"/>
</dbReference>
<name>A0A7L9RTP6_9PROT</name>
<dbReference type="PROSITE" id="PS00195">
    <property type="entry name" value="GLUTAREDOXIN_1"/>
    <property type="match status" value="1"/>
</dbReference>
<keyword evidence="5" id="KW-1015">Disulfide bond</keyword>
<gene>
    <name evidence="9" type="primary">grxC</name>
    <name evidence="9" type="ORF">CPBP_00770</name>
</gene>
<evidence type="ECO:0000256" key="3">
    <source>
        <dbReference type="ARBA" id="ARBA00022448"/>
    </source>
</evidence>
<keyword evidence="4 7" id="KW-0249">Electron transport</keyword>